<reference evidence="2 3" key="1">
    <citation type="submission" date="2019-09" db="EMBL/GenBank/DDBJ databases">
        <title>Actinomadura physcomitrii sp. nov., a novel actinomycete isolated from moss [Physcomitrium sphaericum (Ludw) Fuernr].</title>
        <authorList>
            <person name="Zhuang X."/>
            <person name="Liu C."/>
        </authorList>
    </citation>
    <scope>NUCLEOTIDE SEQUENCE [LARGE SCALE GENOMIC DNA]</scope>
    <source>
        <strain evidence="2 3">HMC1</strain>
    </source>
</reference>
<accession>A0A6H9YQC9</accession>
<evidence type="ECO:0000256" key="1">
    <source>
        <dbReference type="SAM" id="SignalP"/>
    </source>
</evidence>
<comment type="caution">
    <text evidence="2">The sequence shown here is derived from an EMBL/GenBank/DDBJ whole genome shotgun (WGS) entry which is preliminary data.</text>
</comment>
<dbReference type="EMBL" id="WBMT01000005">
    <property type="protein sequence ID" value="KAB2349607.1"/>
    <property type="molecule type" value="Genomic_DNA"/>
</dbReference>
<protein>
    <submittedName>
        <fullName evidence="2">Uncharacterized protein</fullName>
    </submittedName>
</protein>
<dbReference type="Proteomes" id="UP000468735">
    <property type="component" value="Unassembled WGS sequence"/>
</dbReference>
<dbReference type="RefSeq" id="WP_151560376.1">
    <property type="nucleotide sequence ID" value="NZ_WBMT01000005.1"/>
</dbReference>
<gene>
    <name evidence="2" type="ORF">F8566_12655</name>
</gene>
<dbReference type="OrthoDB" id="5177340at2"/>
<keyword evidence="1" id="KW-0732">Signal</keyword>
<keyword evidence="3" id="KW-1185">Reference proteome</keyword>
<feature type="chain" id="PRO_5026154760" evidence="1">
    <location>
        <begin position="33"/>
        <end position="387"/>
    </location>
</feature>
<organism evidence="2 3">
    <name type="scientific">Actinomadura rudentiformis</name>
    <dbReference type="NCBI Taxonomy" id="359158"/>
    <lineage>
        <taxon>Bacteria</taxon>
        <taxon>Bacillati</taxon>
        <taxon>Actinomycetota</taxon>
        <taxon>Actinomycetes</taxon>
        <taxon>Streptosporangiales</taxon>
        <taxon>Thermomonosporaceae</taxon>
        <taxon>Actinomadura</taxon>
    </lineage>
</organism>
<proteinExistence type="predicted"/>
<sequence length="387" mass="41003">MTRATSDRPKRLLTAGACALLIGMTLTPPAHAAPAPVTHATQAEGDLRRMRLPWFWPNNYLYDVSAAAADSVWISGTQGELVIPGPIPGTGTTVPGSPVVRRWNGTAWQEHPLRGWSGNGSISSVAAVAPDDVWVSGPRYANGTYSGVYLARFTGTGFDPVAPPEGVRGADLWATPAGLLLTAEVGGDARVFRRSGDSWSAYPPPGVRTHAIHARTQDDVWIFGDTSAAPGRPIAKHWNGTGWHSAPLPPIQGEYASITGAYALSANDVWAVGTDHTRTDPPGTPMVLHWDGATWTRAAVPTSGINELGEIERDGTGALWISGHATDTPNRPALLRYDGQRWERLQTPAVSGQSNVHMLQLAAVPTSDKVWIMGSGSIGGPIVMTNG</sequence>
<name>A0A6H9YQC9_9ACTN</name>
<dbReference type="AlphaFoldDB" id="A0A6H9YQC9"/>
<evidence type="ECO:0000313" key="2">
    <source>
        <dbReference type="EMBL" id="KAB2349607.1"/>
    </source>
</evidence>
<feature type="signal peptide" evidence="1">
    <location>
        <begin position="1"/>
        <end position="32"/>
    </location>
</feature>
<evidence type="ECO:0000313" key="3">
    <source>
        <dbReference type="Proteomes" id="UP000468735"/>
    </source>
</evidence>